<evidence type="ECO:0000256" key="1">
    <source>
        <dbReference type="SAM" id="Phobius"/>
    </source>
</evidence>
<sequence>MIRRMQYRCVIYCILLSSVLIQYILDWICHALLEQDEDSLHYAALNVQSSSRRQRVTAQTDCVYSRVHL</sequence>
<evidence type="ECO:0000313" key="3">
    <source>
        <dbReference type="Proteomes" id="UP001497482"/>
    </source>
</evidence>
<evidence type="ECO:0000313" key="2">
    <source>
        <dbReference type="EMBL" id="CAL1590434.1"/>
    </source>
</evidence>
<gene>
    <name evidence="2" type="ORF">KC01_LOCUS19946</name>
</gene>
<dbReference type="EMBL" id="OZ035841">
    <property type="protein sequence ID" value="CAL1590434.1"/>
    <property type="molecule type" value="Genomic_DNA"/>
</dbReference>
<dbReference type="AlphaFoldDB" id="A0AAV2KQT0"/>
<evidence type="ECO:0008006" key="4">
    <source>
        <dbReference type="Google" id="ProtNLM"/>
    </source>
</evidence>
<keyword evidence="1" id="KW-0812">Transmembrane</keyword>
<keyword evidence="1" id="KW-1133">Transmembrane helix</keyword>
<name>A0AAV2KQT0_KNICA</name>
<organism evidence="2 3">
    <name type="scientific">Knipowitschia caucasica</name>
    <name type="common">Caucasian dwarf goby</name>
    <name type="synonym">Pomatoschistus caucasicus</name>
    <dbReference type="NCBI Taxonomy" id="637954"/>
    <lineage>
        <taxon>Eukaryota</taxon>
        <taxon>Metazoa</taxon>
        <taxon>Chordata</taxon>
        <taxon>Craniata</taxon>
        <taxon>Vertebrata</taxon>
        <taxon>Euteleostomi</taxon>
        <taxon>Actinopterygii</taxon>
        <taxon>Neopterygii</taxon>
        <taxon>Teleostei</taxon>
        <taxon>Neoteleostei</taxon>
        <taxon>Acanthomorphata</taxon>
        <taxon>Gobiaria</taxon>
        <taxon>Gobiiformes</taxon>
        <taxon>Gobioidei</taxon>
        <taxon>Gobiidae</taxon>
        <taxon>Gobiinae</taxon>
        <taxon>Knipowitschia</taxon>
    </lineage>
</organism>
<keyword evidence="1" id="KW-0472">Membrane</keyword>
<protein>
    <recommendedName>
        <fullName evidence="4">Secreted protein</fullName>
    </recommendedName>
</protein>
<reference evidence="2 3" key="1">
    <citation type="submission" date="2024-04" db="EMBL/GenBank/DDBJ databases">
        <authorList>
            <person name="Waldvogel A.-M."/>
            <person name="Schoenle A."/>
        </authorList>
    </citation>
    <scope>NUCLEOTIDE SEQUENCE [LARGE SCALE GENOMIC DNA]</scope>
</reference>
<feature type="transmembrane region" description="Helical" evidence="1">
    <location>
        <begin position="7"/>
        <end position="25"/>
    </location>
</feature>
<dbReference type="Proteomes" id="UP001497482">
    <property type="component" value="Chromosome 19"/>
</dbReference>
<proteinExistence type="predicted"/>
<keyword evidence="3" id="KW-1185">Reference proteome</keyword>
<accession>A0AAV2KQT0</accession>